<accession>A0ABP9ZED6</accession>
<dbReference type="Proteomes" id="UP001473302">
    <property type="component" value="Unassembled WGS sequence"/>
</dbReference>
<dbReference type="PANTHER" id="PTHR12083">
    <property type="entry name" value="BIFUNCTIONAL POLYNUCLEOTIDE PHOSPHATASE/KINASE"/>
    <property type="match status" value="1"/>
</dbReference>
<organism evidence="1 2">
    <name type="scientific">Mucor flavus</name>
    <dbReference type="NCBI Taxonomy" id="439312"/>
    <lineage>
        <taxon>Eukaryota</taxon>
        <taxon>Fungi</taxon>
        <taxon>Fungi incertae sedis</taxon>
        <taxon>Mucoromycota</taxon>
        <taxon>Mucoromycotina</taxon>
        <taxon>Mucoromycetes</taxon>
        <taxon>Mucorales</taxon>
        <taxon>Mucorineae</taxon>
        <taxon>Mucoraceae</taxon>
        <taxon>Mucor</taxon>
    </lineage>
</organism>
<dbReference type="PANTHER" id="PTHR12083:SF9">
    <property type="entry name" value="BIFUNCTIONAL POLYNUCLEOTIDE PHOSPHATASE_KINASE"/>
    <property type="match status" value="1"/>
</dbReference>
<keyword evidence="2" id="KW-1185">Reference proteome</keyword>
<dbReference type="EMBL" id="BAABUK010000043">
    <property type="protein sequence ID" value="GAA5817489.1"/>
    <property type="molecule type" value="Genomic_DNA"/>
</dbReference>
<dbReference type="Pfam" id="PF13671">
    <property type="entry name" value="AAA_33"/>
    <property type="match status" value="1"/>
</dbReference>
<name>A0ABP9ZED6_9FUNG</name>
<dbReference type="InterPro" id="IPR027417">
    <property type="entry name" value="P-loop_NTPase"/>
</dbReference>
<sequence length="203" mass="23514">MSNRMLVLVGLPGSGKSTISNQLVKYKQEWQRVNQDDMKSRKACEMYAKKFLDKKQSVIVDRCNFDKEQRKTWIELAQHYKIPVDCIVLTTNQEECYQRIKARTEHPTGVVGTSGTYILKRFVKNYHPPKPEYPEGFSKILYLDPSPDSECTEERIDEIFNLLDASPNLLQERNVHTIDKPKVITDDEGWSTITASNPFPKSR</sequence>
<comment type="caution">
    <text evidence="1">The sequence shown here is derived from an EMBL/GenBank/DDBJ whole genome shotgun (WGS) entry which is preliminary data.</text>
</comment>
<protein>
    <submittedName>
        <fullName evidence="1">Uncharacterized protein</fullName>
    </submittedName>
</protein>
<dbReference type="CDD" id="cd00882">
    <property type="entry name" value="Ras_like_GTPase"/>
    <property type="match status" value="1"/>
</dbReference>
<gene>
    <name evidence="1" type="ORF">MFLAVUS_011037</name>
</gene>
<evidence type="ECO:0000313" key="2">
    <source>
        <dbReference type="Proteomes" id="UP001473302"/>
    </source>
</evidence>
<dbReference type="Gene3D" id="3.40.50.300">
    <property type="entry name" value="P-loop containing nucleotide triphosphate hydrolases"/>
    <property type="match status" value="1"/>
</dbReference>
<proteinExistence type="predicted"/>
<reference evidence="1 2" key="1">
    <citation type="submission" date="2024-04" db="EMBL/GenBank/DDBJ databases">
        <title>genome sequences of Mucor flavus KT1a and Helicostylum pulchrum KT1b strains isolated from the surface of a dry-aged beef.</title>
        <authorList>
            <person name="Toyotome T."/>
            <person name="Hosono M."/>
            <person name="Torimaru M."/>
            <person name="Fukuda K."/>
            <person name="Mikami N."/>
        </authorList>
    </citation>
    <scope>NUCLEOTIDE SEQUENCE [LARGE SCALE GENOMIC DNA]</scope>
    <source>
        <strain evidence="1 2">KT1a</strain>
    </source>
</reference>
<evidence type="ECO:0000313" key="1">
    <source>
        <dbReference type="EMBL" id="GAA5817489.1"/>
    </source>
</evidence>
<dbReference type="SUPFAM" id="SSF52540">
    <property type="entry name" value="P-loop containing nucleoside triphosphate hydrolases"/>
    <property type="match status" value="1"/>
</dbReference>